<gene>
    <name evidence="1" type="ORF">VSQ78_19155</name>
</gene>
<dbReference type="RefSeq" id="WP_017535892.1">
    <property type="nucleotide sequence ID" value="NZ_JAYMRS010000007.1"/>
</dbReference>
<evidence type="ECO:0000313" key="2">
    <source>
        <dbReference type="Proteomes" id="UP001585053"/>
    </source>
</evidence>
<protein>
    <submittedName>
        <fullName evidence="1">Thiocillin/thiostrepton family thiazolyl peptide</fullName>
    </submittedName>
</protein>
<proteinExistence type="predicted"/>
<dbReference type="InterPro" id="IPR023895">
    <property type="entry name" value="Thiopep_bacteriocin_prcur"/>
</dbReference>
<dbReference type="Pfam" id="PF19409">
    <property type="entry name" value="Thiopep_pre"/>
    <property type="match status" value="1"/>
</dbReference>
<evidence type="ECO:0000313" key="1">
    <source>
        <dbReference type="EMBL" id="MFB8769834.1"/>
    </source>
</evidence>
<name>A0ABV5DZ30_9ACTN</name>
<dbReference type="NCBIfam" id="NF033401">
    <property type="entry name" value="thiazolyl_BerA"/>
    <property type="match status" value="1"/>
</dbReference>
<keyword evidence="2" id="KW-1185">Reference proteome</keyword>
<sequence>MNHEIDLSAIEISDLVHEVEQGEDTFSQVMAASCVGTACTCSSTSSST</sequence>
<dbReference type="Proteomes" id="UP001585053">
    <property type="component" value="Unassembled WGS sequence"/>
</dbReference>
<organism evidence="1 2">
    <name type="scientific">Nocardiopsis alba</name>
    <dbReference type="NCBI Taxonomy" id="53437"/>
    <lineage>
        <taxon>Bacteria</taxon>
        <taxon>Bacillati</taxon>
        <taxon>Actinomycetota</taxon>
        <taxon>Actinomycetes</taxon>
        <taxon>Streptosporangiales</taxon>
        <taxon>Nocardiopsidaceae</taxon>
        <taxon>Nocardiopsis</taxon>
    </lineage>
</organism>
<accession>A0ABV5DZ30</accession>
<dbReference type="NCBIfam" id="TIGR03892">
    <property type="entry name" value="thiopep_precurs"/>
    <property type="match status" value="1"/>
</dbReference>
<reference evidence="1 2" key="1">
    <citation type="submission" date="2024-01" db="EMBL/GenBank/DDBJ databases">
        <title>Genome mining of biosynthetic gene clusters to explore secondary metabolites of Streptomyces sp.</title>
        <authorList>
            <person name="Baig A."/>
            <person name="Ajitkumar Shintre N."/>
            <person name="Kumar H."/>
            <person name="Anbarasu A."/>
            <person name="Ramaiah S."/>
        </authorList>
    </citation>
    <scope>NUCLEOTIDE SEQUENCE [LARGE SCALE GENOMIC DNA]</scope>
    <source>
        <strain evidence="1 2">A01</strain>
    </source>
</reference>
<dbReference type="EMBL" id="JAYMRS010000007">
    <property type="protein sequence ID" value="MFB8769834.1"/>
    <property type="molecule type" value="Genomic_DNA"/>
</dbReference>
<comment type="caution">
    <text evidence="1">The sequence shown here is derived from an EMBL/GenBank/DDBJ whole genome shotgun (WGS) entry which is preliminary data.</text>
</comment>